<feature type="transmembrane region" description="Helical" evidence="7">
    <location>
        <begin position="251"/>
        <end position="274"/>
    </location>
</feature>
<dbReference type="InterPro" id="IPR011701">
    <property type="entry name" value="MFS"/>
</dbReference>
<dbReference type="Gene3D" id="1.20.1250.20">
    <property type="entry name" value="MFS general substrate transporter like domains"/>
    <property type="match status" value="2"/>
</dbReference>
<keyword evidence="2" id="KW-0813">Transport</keyword>
<feature type="transmembrane region" description="Helical" evidence="7">
    <location>
        <begin position="53"/>
        <end position="74"/>
    </location>
</feature>
<evidence type="ECO:0000256" key="1">
    <source>
        <dbReference type="ARBA" id="ARBA00004651"/>
    </source>
</evidence>
<accession>A0ABY6Z6A6</accession>
<evidence type="ECO:0000313" key="9">
    <source>
        <dbReference type="EMBL" id="WAH38357.1"/>
    </source>
</evidence>
<feature type="transmembrane region" description="Helical" evidence="7">
    <location>
        <begin position="221"/>
        <end position="245"/>
    </location>
</feature>
<sequence>MTQMVNADDKPKQCTCWGPVTAAVIATFAAVTPGFTVGALTDSITKDLGTSTGILGVALACFFAFTAIGSPFSVRLAKRLPTGLQLAISTLISGLVMFGIGDVSQVGMCVLLLIVGGCANSLVQPAVGNILNTVPQRRLSFTSGLIQAALGAGTLPAFLLLRFVATPYGRRAAFTVGGALVSLSTVVVFLLARNINSNIMSGKPNTLETTKSLVPAGARPLYLWSLGAAMGSVGVTGVSSFFIPIATSQGYSISVAASFALAISGLAGLTRIVAGLIADQRPNSNVVLVIWMMLLGMIGLITVSFHIPNLFLVGSFVLVIGLYGWNGLLVSAAVRLIPESSAKILGWLQMGFFTGATFAPLVFGLLMSAIGIRWALLAAAVFVIFGALLIIFGERFRRKGELGVREPSTRDVQRWDIPH</sequence>
<evidence type="ECO:0000256" key="6">
    <source>
        <dbReference type="ARBA" id="ARBA00023136"/>
    </source>
</evidence>
<proteinExistence type="predicted"/>
<dbReference type="Proteomes" id="UP001164803">
    <property type="component" value="Chromosome"/>
</dbReference>
<feature type="transmembrane region" description="Helical" evidence="7">
    <location>
        <begin position="20"/>
        <end position="41"/>
    </location>
</feature>
<keyword evidence="3" id="KW-1003">Cell membrane</keyword>
<dbReference type="SUPFAM" id="SSF103473">
    <property type="entry name" value="MFS general substrate transporter"/>
    <property type="match status" value="1"/>
</dbReference>
<dbReference type="PROSITE" id="PS50850">
    <property type="entry name" value="MFS"/>
    <property type="match status" value="1"/>
</dbReference>
<feature type="transmembrane region" description="Helical" evidence="7">
    <location>
        <begin position="372"/>
        <end position="392"/>
    </location>
</feature>
<feature type="domain" description="Major facilitator superfamily (MFS) profile" evidence="8">
    <location>
        <begin position="19"/>
        <end position="398"/>
    </location>
</feature>
<keyword evidence="5 7" id="KW-1133">Transmembrane helix</keyword>
<keyword evidence="10" id="KW-1185">Reference proteome</keyword>
<evidence type="ECO:0000259" key="8">
    <source>
        <dbReference type="PROSITE" id="PS50850"/>
    </source>
</evidence>
<keyword evidence="4 7" id="KW-0812">Transmembrane</keyword>
<feature type="transmembrane region" description="Helical" evidence="7">
    <location>
        <begin position="86"/>
        <end position="104"/>
    </location>
</feature>
<reference evidence="9" key="1">
    <citation type="submission" date="2022-08" db="EMBL/GenBank/DDBJ databases">
        <title>Alicyclobacillus dauci DSM2870, complete genome.</title>
        <authorList>
            <person name="Wang Q."/>
            <person name="Cai R."/>
            <person name="Wang Z."/>
        </authorList>
    </citation>
    <scope>NUCLEOTIDE SEQUENCE</scope>
    <source>
        <strain evidence="9">DSM 28700</strain>
    </source>
</reference>
<keyword evidence="6 7" id="KW-0472">Membrane</keyword>
<feature type="transmembrane region" description="Helical" evidence="7">
    <location>
        <begin position="313"/>
        <end position="337"/>
    </location>
</feature>
<evidence type="ECO:0000256" key="7">
    <source>
        <dbReference type="SAM" id="Phobius"/>
    </source>
</evidence>
<dbReference type="EMBL" id="CP104064">
    <property type="protein sequence ID" value="WAH38357.1"/>
    <property type="molecule type" value="Genomic_DNA"/>
</dbReference>
<feature type="transmembrane region" description="Helical" evidence="7">
    <location>
        <begin position="344"/>
        <end position="366"/>
    </location>
</feature>
<feature type="transmembrane region" description="Helical" evidence="7">
    <location>
        <begin position="171"/>
        <end position="192"/>
    </location>
</feature>
<evidence type="ECO:0000313" key="10">
    <source>
        <dbReference type="Proteomes" id="UP001164803"/>
    </source>
</evidence>
<feature type="transmembrane region" description="Helical" evidence="7">
    <location>
        <begin position="286"/>
        <end position="307"/>
    </location>
</feature>
<dbReference type="InterPro" id="IPR050189">
    <property type="entry name" value="MFS_Efflux_Transporters"/>
</dbReference>
<protein>
    <submittedName>
        <fullName evidence="9">MFS transporter</fullName>
    </submittedName>
</protein>
<evidence type="ECO:0000256" key="5">
    <source>
        <dbReference type="ARBA" id="ARBA00022989"/>
    </source>
</evidence>
<evidence type="ECO:0000256" key="4">
    <source>
        <dbReference type="ARBA" id="ARBA00022692"/>
    </source>
</evidence>
<name>A0ABY6Z6A6_9BACL</name>
<dbReference type="RefSeq" id="WP_268045923.1">
    <property type="nucleotide sequence ID" value="NZ_CP104064.1"/>
</dbReference>
<dbReference type="PANTHER" id="PTHR43124:SF3">
    <property type="entry name" value="CHLORAMPHENICOL EFFLUX PUMP RV0191"/>
    <property type="match status" value="1"/>
</dbReference>
<evidence type="ECO:0000256" key="3">
    <source>
        <dbReference type="ARBA" id="ARBA00022475"/>
    </source>
</evidence>
<evidence type="ECO:0000256" key="2">
    <source>
        <dbReference type="ARBA" id="ARBA00022448"/>
    </source>
</evidence>
<feature type="transmembrane region" description="Helical" evidence="7">
    <location>
        <begin position="110"/>
        <end position="132"/>
    </location>
</feature>
<dbReference type="InterPro" id="IPR036259">
    <property type="entry name" value="MFS_trans_sf"/>
</dbReference>
<gene>
    <name evidence="9" type="ORF">NZD86_07730</name>
</gene>
<dbReference type="PANTHER" id="PTHR43124">
    <property type="entry name" value="PURINE EFFLUX PUMP PBUE"/>
    <property type="match status" value="1"/>
</dbReference>
<feature type="transmembrane region" description="Helical" evidence="7">
    <location>
        <begin position="144"/>
        <end position="165"/>
    </location>
</feature>
<dbReference type="Pfam" id="PF07690">
    <property type="entry name" value="MFS_1"/>
    <property type="match status" value="1"/>
</dbReference>
<comment type="subcellular location">
    <subcellularLocation>
        <location evidence="1">Cell membrane</location>
        <topology evidence="1">Multi-pass membrane protein</topology>
    </subcellularLocation>
</comment>
<dbReference type="InterPro" id="IPR020846">
    <property type="entry name" value="MFS_dom"/>
</dbReference>
<organism evidence="9 10">
    <name type="scientific">Alicyclobacillus dauci</name>
    <dbReference type="NCBI Taxonomy" id="1475485"/>
    <lineage>
        <taxon>Bacteria</taxon>
        <taxon>Bacillati</taxon>
        <taxon>Bacillota</taxon>
        <taxon>Bacilli</taxon>
        <taxon>Bacillales</taxon>
        <taxon>Alicyclobacillaceae</taxon>
        <taxon>Alicyclobacillus</taxon>
    </lineage>
</organism>